<keyword evidence="4" id="KW-1185">Reference proteome</keyword>
<accession>A0A3A8EYY0</accession>
<dbReference type="GO" id="GO:0015074">
    <property type="term" value="P:DNA integration"/>
    <property type="evidence" value="ECO:0007669"/>
    <property type="project" value="InterPro"/>
</dbReference>
<name>A0A3A8EYY0_9GAMM</name>
<proteinExistence type="predicted"/>
<organism evidence="3 4">
    <name type="scientific">Acinetobacter rongchengensis</name>
    <dbReference type="NCBI Taxonomy" id="2419601"/>
    <lineage>
        <taxon>Bacteria</taxon>
        <taxon>Pseudomonadati</taxon>
        <taxon>Pseudomonadota</taxon>
        <taxon>Gammaproteobacteria</taxon>
        <taxon>Moraxellales</taxon>
        <taxon>Moraxellaceae</taxon>
        <taxon>Acinetobacter</taxon>
    </lineage>
</organism>
<dbReference type="OrthoDB" id="2078692at2"/>
<protein>
    <submittedName>
        <fullName evidence="3">Site-specific integrase</fullName>
    </submittedName>
</protein>
<sequence length="499" mass="57672">MDLVRLNAKVYRSKTGVYTEIPVLLTEYGVIDSFVEFFLDHSHIRSRSWMEKHITAIKLFLNFLEVNFQTLNTPKELFKVFVQQLYTGSIGLDGFDPSKLYWKPRKISTANSLINSLTDYFDWISENKNLESINPSIPSSTYEEKLFWGAWHHKHNRSFLAHTWDKNAAQALSKRTRFSKRTRNLSSHLDPVKFFPDQYFTQLLFEGFTNYGNEQSLSVFEKLNIRDILITLLLNGGGLRTSEPFHLYLSDVTLDPILYREKHIETALVRIYHPSEGTAPEDWSNTSGKVQRTHRESYLKGKFGLLPRNKVSDRTYRAGWKIRKLDSEKEKFITVQWFPQIYGQLFYKLWKLYLVQIREIEKNHPFAFITLSGETIGSPLSISAYYQNHANAVKKIGLASAKNNGTSPHGHRHAYGQRLKDANIDPIIRRNALHHASLESQLVYCEPQVEQVSKILNSIEDNIASSKASDPNIKVFLENCFNDVDPTELLSGQSWLLKG</sequence>
<dbReference type="AlphaFoldDB" id="A0A3A8EYY0"/>
<dbReference type="InterPro" id="IPR013762">
    <property type="entry name" value="Integrase-like_cat_sf"/>
</dbReference>
<dbReference type="SUPFAM" id="SSF56349">
    <property type="entry name" value="DNA breaking-rejoining enzymes"/>
    <property type="match status" value="1"/>
</dbReference>
<dbReference type="Proteomes" id="UP000280405">
    <property type="component" value="Unassembled WGS sequence"/>
</dbReference>
<dbReference type="InterPro" id="IPR002104">
    <property type="entry name" value="Integrase_catalytic"/>
</dbReference>
<dbReference type="InterPro" id="IPR011010">
    <property type="entry name" value="DNA_brk_join_enz"/>
</dbReference>
<evidence type="ECO:0000259" key="2">
    <source>
        <dbReference type="PROSITE" id="PS51898"/>
    </source>
</evidence>
<comment type="caution">
    <text evidence="3">The sequence shown here is derived from an EMBL/GenBank/DDBJ whole genome shotgun (WGS) entry which is preliminary data.</text>
</comment>
<dbReference type="GO" id="GO:0006310">
    <property type="term" value="P:DNA recombination"/>
    <property type="evidence" value="ECO:0007669"/>
    <property type="project" value="UniProtKB-KW"/>
</dbReference>
<keyword evidence="1" id="KW-0233">DNA recombination</keyword>
<dbReference type="Gene3D" id="1.10.443.10">
    <property type="entry name" value="Intergrase catalytic core"/>
    <property type="match status" value="1"/>
</dbReference>
<dbReference type="RefSeq" id="WP_005328421.1">
    <property type="nucleotide sequence ID" value="NZ_RAXT01000060.1"/>
</dbReference>
<evidence type="ECO:0000256" key="1">
    <source>
        <dbReference type="ARBA" id="ARBA00023172"/>
    </source>
</evidence>
<evidence type="ECO:0000313" key="3">
    <source>
        <dbReference type="EMBL" id="RKG35284.1"/>
    </source>
</evidence>
<dbReference type="GO" id="GO:0003677">
    <property type="term" value="F:DNA binding"/>
    <property type="evidence" value="ECO:0007669"/>
    <property type="project" value="InterPro"/>
</dbReference>
<dbReference type="EMBL" id="RAXT01000060">
    <property type="protein sequence ID" value="RKG35284.1"/>
    <property type="molecule type" value="Genomic_DNA"/>
</dbReference>
<evidence type="ECO:0000313" key="4">
    <source>
        <dbReference type="Proteomes" id="UP000280405"/>
    </source>
</evidence>
<dbReference type="PROSITE" id="PS51898">
    <property type="entry name" value="TYR_RECOMBINASE"/>
    <property type="match status" value="1"/>
</dbReference>
<dbReference type="NCBIfam" id="NF040693">
    <property type="entry name" value="recomb_GmtY"/>
    <property type="match status" value="1"/>
</dbReference>
<reference evidence="3 4" key="1">
    <citation type="submission" date="2018-09" db="EMBL/GenBank/DDBJ databases">
        <title>The draft genome of Acinetobacter spp. strains.</title>
        <authorList>
            <person name="Qin J."/>
            <person name="Feng Y."/>
            <person name="Zong Z."/>
        </authorList>
    </citation>
    <scope>NUCLEOTIDE SEQUENCE [LARGE SCALE GENOMIC DNA]</scope>
    <source>
        <strain evidence="3 4">WCHAc060115</strain>
    </source>
</reference>
<feature type="domain" description="Tyr recombinase" evidence="2">
    <location>
        <begin position="190"/>
        <end position="457"/>
    </location>
</feature>
<gene>
    <name evidence="3" type="ORF">D7V20_16570</name>
</gene>